<dbReference type="EMBL" id="LXEW01000031">
    <property type="protein sequence ID" value="OAT51424.1"/>
    <property type="molecule type" value="Genomic_DNA"/>
</dbReference>
<protein>
    <recommendedName>
        <fullName evidence="3">Polysaccharide pyruvyl transferase domain-containing protein</fullName>
    </recommendedName>
</protein>
<gene>
    <name evidence="1" type="ORF">M998_2039</name>
</gene>
<evidence type="ECO:0000313" key="2">
    <source>
        <dbReference type="Proteomes" id="UP000078224"/>
    </source>
</evidence>
<keyword evidence="2" id="KW-1185">Reference proteome</keyword>
<name>A0A1B7JUN4_9GAMM</name>
<dbReference type="OrthoDB" id="7069079at2"/>
<sequence>MLKILFSESEEFYRDLGLIDIKNHQYIFDGMKLYNKDYDSLRNYDLFICAFYTLPHNTILTIKFNEINKKTVLVCDGIVDISNSLNNPMVKKYNLTQFFPIIQDYFVFPYNKENFLFNEHVSIIHYMPHRIISQKKKLPIPSEKKILITTANTAYFNENEYSNLIVLLKEILSYFNNEKILYSIRLFDKKILNDISNLIKNIKNDIDKPFEDTLLDYSSVISTPSSIVITSMYHNRSVGQLIYRDTPQLIQSGWLFPNLNVLKNSFFDFSNLNIERMTIQEKILNGYLKSNDTLNSAISKIIKDKKTTDNKHIINHINQQQFNMVNSVFNFNIEYFIRKAYNKLKRNKFIQWIRLRVK</sequence>
<dbReference type="Proteomes" id="UP000078224">
    <property type="component" value="Unassembled WGS sequence"/>
</dbReference>
<evidence type="ECO:0000313" key="1">
    <source>
        <dbReference type="EMBL" id="OAT51424.1"/>
    </source>
</evidence>
<dbReference type="PATRIC" id="fig|1354272.4.peg.2068"/>
<comment type="caution">
    <text evidence="1">The sequence shown here is derived from an EMBL/GenBank/DDBJ whole genome shotgun (WGS) entry which is preliminary data.</text>
</comment>
<proteinExistence type="predicted"/>
<dbReference type="RefSeq" id="WP_068908685.1">
    <property type="nucleotide sequence ID" value="NZ_LXEW01000031.1"/>
</dbReference>
<accession>A0A1B7JUN4</accession>
<reference evidence="1 2" key="1">
    <citation type="submission" date="2016-04" db="EMBL/GenBank/DDBJ databases">
        <title>ATOL: Assembling a taxonomically balanced genome-scale reconstruction of the evolutionary history of the Enterobacteriaceae.</title>
        <authorList>
            <person name="Plunkett G.III."/>
            <person name="Neeno-Eckwall E.C."/>
            <person name="Glasner J.D."/>
            <person name="Perna N.T."/>
        </authorList>
    </citation>
    <scope>NUCLEOTIDE SEQUENCE [LARGE SCALE GENOMIC DNA]</scope>
    <source>
        <strain evidence="1 2">ATCC 35613</strain>
    </source>
</reference>
<evidence type="ECO:0008006" key="3">
    <source>
        <dbReference type="Google" id="ProtNLM"/>
    </source>
</evidence>
<dbReference type="AlphaFoldDB" id="A0A1B7JUN4"/>
<organism evidence="1 2">
    <name type="scientific">Providencia heimbachae ATCC 35613</name>
    <dbReference type="NCBI Taxonomy" id="1354272"/>
    <lineage>
        <taxon>Bacteria</taxon>
        <taxon>Pseudomonadati</taxon>
        <taxon>Pseudomonadota</taxon>
        <taxon>Gammaproteobacteria</taxon>
        <taxon>Enterobacterales</taxon>
        <taxon>Morganellaceae</taxon>
        <taxon>Providencia</taxon>
    </lineage>
</organism>